<dbReference type="PANTHER" id="PTHR33823">
    <property type="entry name" value="RNA POLYMERASE-BINDING TRANSCRIPTION FACTOR DKSA-RELATED"/>
    <property type="match status" value="1"/>
</dbReference>
<reference evidence="7 8" key="1">
    <citation type="journal article" date="2022" name="Nat. Microbiol.">
        <title>The microbiome of a bacterivorous marine choanoflagellate contains a resource-demanding obligate bacterial associate.</title>
        <authorList>
            <person name="Needham D.M."/>
            <person name="Poirier C."/>
            <person name="Bachy C."/>
            <person name="George E.E."/>
            <person name="Wilken S."/>
            <person name="Yung C.C.M."/>
            <person name="Limardo A.J."/>
            <person name="Morando M."/>
            <person name="Sudek L."/>
            <person name="Malmstrom R.R."/>
            <person name="Keeling P.J."/>
            <person name="Santoro A.E."/>
            <person name="Worden A.Z."/>
        </authorList>
    </citation>
    <scope>NUCLEOTIDE SEQUENCE [LARGE SCALE GENOMIC DNA]</scope>
    <source>
        <strain evidence="7 8">Comchoano-2</strain>
    </source>
</reference>
<dbReference type="EMBL" id="JAKUDN010000002">
    <property type="protein sequence ID" value="MCP8352174.1"/>
    <property type="molecule type" value="Genomic_DNA"/>
</dbReference>
<evidence type="ECO:0000256" key="4">
    <source>
        <dbReference type="PROSITE-ProRule" id="PRU00510"/>
    </source>
</evidence>
<dbReference type="InterPro" id="IPR000962">
    <property type="entry name" value="Znf_DskA_TraR"/>
</dbReference>
<dbReference type="InterPro" id="IPR037187">
    <property type="entry name" value="DnaK_N"/>
</dbReference>
<feature type="domain" description="Zinc finger DksA/TraR C4-type" evidence="5">
    <location>
        <begin position="147"/>
        <end position="181"/>
    </location>
</feature>
<name>A0ABT1L502_9GAMM</name>
<evidence type="ECO:0000256" key="2">
    <source>
        <dbReference type="ARBA" id="ARBA00022771"/>
    </source>
</evidence>
<dbReference type="InterPro" id="IPR048489">
    <property type="entry name" value="DksA_N"/>
</dbReference>
<keyword evidence="2" id="KW-0863">Zinc-finger</keyword>
<evidence type="ECO:0000313" key="8">
    <source>
        <dbReference type="Proteomes" id="UP001320768"/>
    </source>
</evidence>
<comment type="caution">
    <text evidence="7">The sequence shown here is derived from an EMBL/GenBank/DDBJ whole genome shotgun (WGS) entry which is preliminary data.</text>
</comment>
<evidence type="ECO:0000259" key="6">
    <source>
        <dbReference type="Pfam" id="PF21157"/>
    </source>
</evidence>
<evidence type="ECO:0000256" key="1">
    <source>
        <dbReference type="ARBA" id="ARBA00022723"/>
    </source>
</evidence>
<dbReference type="RefSeq" id="WP_258569282.1">
    <property type="nucleotide sequence ID" value="NZ_JAKUDN010000002.1"/>
</dbReference>
<sequence>MPRSNQLSYIANLFSILSSKCKNVKRNTTKLRGRQKHGKRFCVKGGLIMGVAHKNFLGMPRYESQEDEAYMSSAQQRYFARLLKLWQETLASESFQFKESLQDNESFVDYLDQASQEESQRMGLRASERRRKLQKKLQEARNRLGRGEYGYCKVCGDDIGVSRLEARPTADECINCKTVSELYEKRSLE</sequence>
<dbReference type="Proteomes" id="UP001320768">
    <property type="component" value="Unassembled WGS sequence"/>
</dbReference>
<organism evidence="7 8">
    <name type="scientific">Candidatus Synchoanobacter obligatus</name>
    <dbReference type="NCBI Taxonomy" id="2919597"/>
    <lineage>
        <taxon>Bacteria</taxon>
        <taxon>Pseudomonadati</taxon>
        <taxon>Pseudomonadota</taxon>
        <taxon>Gammaproteobacteria</taxon>
        <taxon>Candidatus Comchoanobacterales</taxon>
        <taxon>Candidatus Comchoanobacteraceae</taxon>
        <taxon>Candidatus Synchoanobacter</taxon>
    </lineage>
</organism>
<accession>A0ABT1L502</accession>
<dbReference type="Gene3D" id="1.20.120.910">
    <property type="entry name" value="DksA, coiled-coil domain"/>
    <property type="match status" value="1"/>
</dbReference>
<evidence type="ECO:0000259" key="5">
    <source>
        <dbReference type="Pfam" id="PF01258"/>
    </source>
</evidence>
<dbReference type="SUPFAM" id="SSF57716">
    <property type="entry name" value="Glucocorticoid receptor-like (DNA-binding domain)"/>
    <property type="match status" value="1"/>
</dbReference>
<dbReference type="SUPFAM" id="SSF109635">
    <property type="entry name" value="DnaK suppressor protein DksA, alpha-hairpin domain"/>
    <property type="match status" value="1"/>
</dbReference>
<feature type="zinc finger region" description="dksA C4-type" evidence="4">
    <location>
        <begin position="152"/>
        <end position="176"/>
    </location>
</feature>
<dbReference type="PROSITE" id="PS51128">
    <property type="entry name" value="ZF_DKSA_2"/>
    <property type="match status" value="1"/>
</dbReference>
<keyword evidence="1" id="KW-0479">Metal-binding</keyword>
<evidence type="ECO:0000313" key="7">
    <source>
        <dbReference type="EMBL" id="MCP8352174.1"/>
    </source>
</evidence>
<dbReference type="PANTHER" id="PTHR33823:SF2">
    <property type="entry name" value="RNA POLYMERASE-BINDING TRANSCRIPTION FACTOR DKSA"/>
    <property type="match status" value="1"/>
</dbReference>
<keyword evidence="8" id="KW-1185">Reference proteome</keyword>
<dbReference type="Pfam" id="PF21157">
    <property type="entry name" value="DksA_N"/>
    <property type="match status" value="1"/>
</dbReference>
<proteinExistence type="predicted"/>
<feature type="domain" description="DnaK suppressor protein DksA N-terminal" evidence="6">
    <location>
        <begin position="75"/>
        <end position="143"/>
    </location>
</feature>
<protein>
    <submittedName>
        <fullName evidence="7">TraR/DksA C4-type zinc finger protein</fullName>
    </submittedName>
</protein>
<keyword evidence="3" id="KW-0862">Zinc</keyword>
<gene>
    <name evidence="7" type="ORF">MKS91_02590</name>
</gene>
<evidence type="ECO:0000256" key="3">
    <source>
        <dbReference type="ARBA" id="ARBA00022833"/>
    </source>
</evidence>
<dbReference type="Pfam" id="PF01258">
    <property type="entry name" value="zf-dskA_traR"/>
    <property type="match status" value="1"/>
</dbReference>